<dbReference type="Proteomes" id="UP000092093">
    <property type="component" value="Unassembled WGS sequence"/>
</dbReference>
<evidence type="ECO:0000313" key="7">
    <source>
        <dbReference type="EMBL" id="OBQ41110.1"/>
    </source>
</evidence>
<comment type="caution">
    <text evidence="7">The sequence shown here is derived from an EMBL/GenBank/DDBJ whole genome shotgun (WGS) entry which is preliminary data.</text>
</comment>
<evidence type="ECO:0000256" key="1">
    <source>
        <dbReference type="ARBA" id="ARBA00022741"/>
    </source>
</evidence>
<evidence type="ECO:0000256" key="4">
    <source>
        <dbReference type="ARBA" id="ARBA00022840"/>
    </source>
</evidence>
<dbReference type="PANTHER" id="PTHR11274">
    <property type="entry name" value="RAD25/XP-B DNA REPAIR HELICASE"/>
    <property type="match status" value="1"/>
</dbReference>
<dbReference type="PROSITE" id="PS51194">
    <property type="entry name" value="HELICASE_CTER"/>
    <property type="match status" value="1"/>
</dbReference>
<gene>
    <name evidence="7" type="ORF">AN484_21615</name>
</gene>
<dbReference type="SMART" id="SM00490">
    <property type="entry name" value="HELICc"/>
    <property type="match status" value="1"/>
</dbReference>
<feature type="region of interest" description="Disordered" evidence="5">
    <location>
        <begin position="174"/>
        <end position="199"/>
    </location>
</feature>
<organism evidence="7 8">
    <name type="scientific">Aphanizomenon flos-aquae WA102</name>
    <dbReference type="NCBI Taxonomy" id="1710896"/>
    <lineage>
        <taxon>Bacteria</taxon>
        <taxon>Bacillati</taxon>
        <taxon>Cyanobacteriota</taxon>
        <taxon>Cyanophyceae</taxon>
        <taxon>Nostocales</taxon>
        <taxon>Aphanizomenonaceae</taxon>
        <taxon>Aphanizomenon</taxon>
    </lineage>
</organism>
<dbReference type="Pfam" id="PF00271">
    <property type="entry name" value="Helicase_C"/>
    <property type="match status" value="1"/>
</dbReference>
<dbReference type="AlphaFoldDB" id="A0A1B7WVP3"/>
<feature type="region of interest" description="Disordered" evidence="5">
    <location>
        <begin position="218"/>
        <end position="248"/>
    </location>
</feature>
<dbReference type="CDD" id="cd18789">
    <property type="entry name" value="SF2_C_XPB"/>
    <property type="match status" value="1"/>
</dbReference>
<keyword evidence="3 7" id="KW-0347">Helicase</keyword>
<reference evidence="7 8" key="1">
    <citation type="submission" date="2015-09" db="EMBL/GenBank/DDBJ databases">
        <title>Aphanizomenon flos-aquae WA102.</title>
        <authorList>
            <person name="Driscoll C."/>
        </authorList>
    </citation>
    <scope>NUCLEOTIDE SEQUENCE [LARGE SCALE GENOMIC DNA]</scope>
    <source>
        <strain evidence="7">WA102</strain>
    </source>
</reference>
<dbReference type="PATRIC" id="fig|1710896.3.peg.5851"/>
<feature type="non-terminal residue" evidence="7">
    <location>
        <position position="1"/>
    </location>
</feature>
<protein>
    <submittedName>
        <fullName evidence="7">Helicase</fullName>
    </submittedName>
</protein>
<accession>A0A1B7WVP3</accession>
<proteinExistence type="predicted"/>
<dbReference type="InterPro" id="IPR027417">
    <property type="entry name" value="P-loop_NTPase"/>
</dbReference>
<sequence>QTRNDFLKQSKISLGSLQGWQMFVQMSARSQPGRRAMLAHRQAKEIALGTDGKIRVLVDLLATHYPERILIFTADNATVYRISQDLLIPAITHQTPVKERHEILTKFKEGEYNTLVASNVLNEGVDVPAATIAIILSGTGSTREYIQRLGRILRKGNLANKQAILYEVIAEDTSEEGTSARRRGENHSQEEKPQKANLQVIYSSEKKRDLKAAEQLEINYSTEKKDVTNRPTDTPPKRRRDYPKKTET</sequence>
<dbReference type="GO" id="GO:0005524">
    <property type="term" value="F:ATP binding"/>
    <property type="evidence" value="ECO:0007669"/>
    <property type="project" value="UniProtKB-KW"/>
</dbReference>
<evidence type="ECO:0000256" key="2">
    <source>
        <dbReference type="ARBA" id="ARBA00022801"/>
    </source>
</evidence>
<keyword evidence="2" id="KW-0378">Hydrolase</keyword>
<dbReference type="InterPro" id="IPR032438">
    <property type="entry name" value="ERCC3_RAD25_C"/>
</dbReference>
<evidence type="ECO:0000256" key="3">
    <source>
        <dbReference type="ARBA" id="ARBA00022806"/>
    </source>
</evidence>
<dbReference type="GO" id="GO:0016787">
    <property type="term" value="F:hydrolase activity"/>
    <property type="evidence" value="ECO:0007669"/>
    <property type="project" value="UniProtKB-KW"/>
</dbReference>
<name>A0A1B7WVP3_APHFL</name>
<feature type="domain" description="Helicase C-terminal" evidence="6">
    <location>
        <begin position="53"/>
        <end position="209"/>
    </location>
</feature>
<dbReference type="GO" id="GO:0004386">
    <property type="term" value="F:helicase activity"/>
    <property type="evidence" value="ECO:0007669"/>
    <property type="project" value="UniProtKB-KW"/>
</dbReference>
<keyword evidence="1" id="KW-0547">Nucleotide-binding</keyword>
<evidence type="ECO:0000259" key="6">
    <source>
        <dbReference type="PROSITE" id="PS51194"/>
    </source>
</evidence>
<dbReference type="SUPFAM" id="SSF52540">
    <property type="entry name" value="P-loop containing nucleoside triphosphate hydrolases"/>
    <property type="match status" value="1"/>
</dbReference>
<dbReference type="InterPro" id="IPR001650">
    <property type="entry name" value="Helicase_C-like"/>
</dbReference>
<dbReference type="PANTHER" id="PTHR11274:SF0">
    <property type="entry name" value="GENERAL TRANSCRIPTION AND DNA REPAIR FACTOR IIH HELICASE SUBUNIT XPB"/>
    <property type="match status" value="1"/>
</dbReference>
<evidence type="ECO:0000256" key="5">
    <source>
        <dbReference type="SAM" id="MobiDB-lite"/>
    </source>
</evidence>
<evidence type="ECO:0000313" key="8">
    <source>
        <dbReference type="Proteomes" id="UP000092093"/>
    </source>
</evidence>
<dbReference type="EMBL" id="LJOW01000158">
    <property type="protein sequence ID" value="OBQ41110.1"/>
    <property type="molecule type" value="Genomic_DNA"/>
</dbReference>
<feature type="compositionally biased region" description="Basic and acidic residues" evidence="5">
    <location>
        <begin position="178"/>
        <end position="194"/>
    </location>
</feature>
<keyword evidence="4" id="KW-0067">ATP-binding</keyword>
<dbReference type="Gene3D" id="3.40.50.300">
    <property type="entry name" value="P-loop containing nucleotide triphosphate hydrolases"/>
    <property type="match status" value="1"/>
</dbReference>
<dbReference type="InterPro" id="IPR050615">
    <property type="entry name" value="ATP-dep_DNA_Helicase"/>
</dbReference>